<dbReference type="Gene3D" id="3.30.70.20">
    <property type="match status" value="1"/>
</dbReference>
<feature type="domain" description="4Fe-4S ferredoxin-type" evidence="1">
    <location>
        <begin position="9"/>
        <end position="34"/>
    </location>
</feature>
<gene>
    <name evidence="2" type="ORF">S01H4_59703</name>
</gene>
<dbReference type="AlphaFoldDB" id="X1E052"/>
<sequence length="34" mass="3534">MEAITMDNGKSSVNLDRCIGCGNCVAICETNAIS</sequence>
<dbReference type="EMBL" id="BART01035059">
    <property type="protein sequence ID" value="GAH10544.1"/>
    <property type="molecule type" value="Genomic_DNA"/>
</dbReference>
<name>X1E052_9ZZZZ</name>
<comment type="caution">
    <text evidence="2">The sequence shown here is derived from an EMBL/GenBank/DDBJ whole genome shotgun (WGS) entry which is preliminary data.</text>
</comment>
<protein>
    <recommendedName>
        <fullName evidence="1">4Fe-4S ferredoxin-type domain-containing protein</fullName>
    </recommendedName>
</protein>
<reference evidence="2" key="1">
    <citation type="journal article" date="2014" name="Front. Microbiol.">
        <title>High frequency of phylogenetically diverse reductive dehalogenase-homologous genes in deep subseafloor sedimentary metagenomes.</title>
        <authorList>
            <person name="Kawai M."/>
            <person name="Futagami T."/>
            <person name="Toyoda A."/>
            <person name="Takaki Y."/>
            <person name="Nishi S."/>
            <person name="Hori S."/>
            <person name="Arai W."/>
            <person name="Tsubouchi T."/>
            <person name="Morono Y."/>
            <person name="Uchiyama I."/>
            <person name="Ito T."/>
            <person name="Fujiyama A."/>
            <person name="Inagaki F."/>
            <person name="Takami H."/>
        </authorList>
    </citation>
    <scope>NUCLEOTIDE SEQUENCE</scope>
    <source>
        <strain evidence="2">Expedition CK06-06</strain>
    </source>
</reference>
<proteinExistence type="predicted"/>
<evidence type="ECO:0000259" key="1">
    <source>
        <dbReference type="PROSITE" id="PS51379"/>
    </source>
</evidence>
<dbReference type="SUPFAM" id="SSF54862">
    <property type="entry name" value="4Fe-4S ferredoxins"/>
    <property type="match status" value="1"/>
</dbReference>
<dbReference type="PROSITE" id="PS51379">
    <property type="entry name" value="4FE4S_FER_2"/>
    <property type="match status" value="1"/>
</dbReference>
<dbReference type="Pfam" id="PF00037">
    <property type="entry name" value="Fer4"/>
    <property type="match status" value="1"/>
</dbReference>
<dbReference type="InterPro" id="IPR017900">
    <property type="entry name" value="4Fe4S_Fe_S_CS"/>
</dbReference>
<accession>X1E052</accession>
<organism evidence="2">
    <name type="scientific">marine sediment metagenome</name>
    <dbReference type="NCBI Taxonomy" id="412755"/>
    <lineage>
        <taxon>unclassified sequences</taxon>
        <taxon>metagenomes</taxon>
        <taxon>ecological metagenomes</taxon>
    </lineage>
</organism>
<dbReference type="InterPro" id="IPR017896">
    <property type="entry name" value="4Fe4S_Fe-S-bd"/>
</dbReference>
<evidence type="ECO:0000313" key="2">
    <source>
        <dbReference type="EMBL" id="GAH10544.1"/>
    </source>
</evidence>
<feature type="non-terminal residue" evidence="2">
    <location>
        <position position="34"/>
    </location>
</feature>
<dbReference type="PROSITE" id="PS00198">
    <property type="entry name" value="4FE4S_FER_1"/>
    <property type="match status" value="1"/>
</dbReference>